<evidence type="ECO:0000256" key="2">
    <source>
        <dbReference type="ARBA" id="ARBA00022448"/>
    </source>
</evidence>
<evidence type="ECO:0000256" key="6">
    <source>
        <dbReference type="ARBA" id="ARBA00023043"/>
    </source>
</evidence>
<evidence type="ECO:0000313" key="15">
    <source>
        <dbReference type="Proteomes" id="UP000678393"/>
    </source>
</evidence>
<feature type="transmembrane region" description="Helical" evidence="12">
    <location>
        <begin position="70"/>
        <end position="91"/>
    </location>
</feature>
<dbReference type="Pfam" id="PF00520">
    <property type="entry name" value="Ion_trans"/>
    <property type="match status" value="1"/>
</dbReference>
<evidence type="ECO:0000259" key="13">
    <source>
        <dbReference type="Pfam" id="PF00520"/>
    </source>
</evidence>
<protein>
    <recommendedName>
        <fullName evidence="13">Ion transport domain-containing protein</fullName>
    </recommendedName>
</protein>
<evidence type="ECO:0000256" key="3">
    <source>
        <dbReference type="ARBA" id="ARBA00022692"/>
    </source>
</evidence>
<feature type="transmembrane region" description="Helical" evidence="12">
    <location>
        <begin position="142"/>
        <end position="166"/>
    </location>
</feature>
<feature type="compositionally biased region" description="Basic and acidic residues" evidence="11">
    <location>
        <begin position="298"/>
        <end position="315"/>
    </location>
</feature>
<evidence type="ECO:0000256" key="9">
    <source>
        <dbReference type="ARBA" id="ARBA00023180"/>
    </source>
</evidence>
<gene>
    <name evidence="14" type="ORF">CUNI_LOCUS4592</name>
</gene>
<evidence type="ECO:0000256" key="11">
    <source>
        <dbReference type="SAM" id="MobiDB-lite"/>
    </source>
</evidence>
<evidence type="ECO:0000256" key="7">
    <source>
        <dbReference type="ARBA" id="ARBA00023065"/>
    </source>
</evidence>
<evidence type="ECO:0000313" key="14">
    <source>
        <dbReference type="EMBL" id="CAG5119034.1"/>
    </source>
</evidence>
<dbReference type="PANTHER" id="PTHR47143">
    <property type="entry name" value="TRANSIENT RECEPTOR POTENTIAL CATION CHANNEL PROTEIN PAINLESS"/>
    <property type="match status" value="1"/>
</dbReference>
<evidence type="ECO:0000256" key="10">
    <source>
        <dbReference type="ARBA" id="ARBA00023303"/>
    </source>
</evidence>
<dbReference type="PANTHER" id="PTHR47143:SF1">
    <property type="entry name" value="ION_TRANS DOMAIN-CONTAINING PROTEIN"/>
    <property type="match status" value="1"/>
</dbReference>
<feature type="region of interest" description="Disordered" evidence="11">
    <location>
        <begin position="296"/>
        <end position="315"/>
    </location>
</feature>
<dbReference type="AlphaFoldDB" id="A0A8S3YPJ1"/>
<dbReference type="GO" id="GO:1902495">
    <property type="term" value="C:transmembrane transporter complex"/>
    <property type="evidence" value="ECO:0007669"/>
    <property type="project" value="TreeGrafter"/>
</dbReference>
<comment type="caution">
    <text evidence="14">The sequence shown here is derived from an EMBL/GenBank/DDBJ whole genome shotgun (WGS) entry which is preliminary data.</text>
</comment>
<name>A0A8S3YPJ1_9EUPU</name>
<organism evidence="14 15">
    <name type="scientific">Candidula unifasciata</name>
    <dbReference type="NCBI Taxonomy" id="100452"/>
    <lineage>
        <taxon>Eukaryota</taxon>
        <taxon>Metazoa</taxon>
        <taxon>Spiralia</taxon>
        <taxon>Lophotrochozoa</taxon>
        <taxon>Mollusca</taxon>
        <taxon>Gastropoda</taxon>
        <taxon>Heterobranchia</taxon>
        <taxon>Euthyneura</taxon>
        <taxon>Panpulmonata</taxon>
        <taxon>Eupulmonata</taxon>
        <taxon>Stylommatophora</taxon>
        <taxon>Helicina</taxon>
        <taxon>Helicoidea</taxon>
        <taxon>Geomitridae</taxon>
        <taxon>Candidula</taxon>
    </lineage>
</organism>
<keyword evidence="8 12" id="KW-0472">Membrane</keyword>
<keyword evidence="10" id="KW-0407">Ion channel</keyword>
<proteinExistence type="predicted"/>
<keyword evidence="6" id="KW-0040">ANK repeat</keyword>
<keyword evidence="5 12" id="KW-1133">Transmembrane helix</keyword>
<dbReference type="OrthoDB" id="1661883at2759"/>
<evidence type="ECO:0000256" key="5">
    <source>
        <dbReference type="ARBA" id="ARBA00022989"/>
    </source>
</evidence>
<keyword evidence="2" id="KW-0813">Transport</keyword>
<reference evidence="14" key="1">
    <citation type="submission" date="2021-04" db="EMBL/GenBank/DDBJ databases">
        <authorList>
            <consortium name="Molecular Ecology Group"/>
        </authorList>
    </citation>
    <scope>NUCLEOTIDE SEQUENCE</scope>
</reference>
<accession>A0A8S3YPJ1</accession>
<keyword evidence="9" id="KW-0325">Glycoprotein</keyword>
<keyword evidence="15" id="KW-1185">Reference proteome</keyword>
<dbReference type="EMBL" id="CAJHNH020000646">
    <property type="protein sequence ID" value="CAG5119034.1"/>
    <property type="molecule type" value="Genomic_DNA"/>
</dbReference>
<feature type="transmembrane region" description="Helical" evidence="12">
    <location>
        <begin position="30"/>
        <end position="50"/>
    </location>
</feature>
<evidence type="ECO:0000256" key="1">
    <source>
        <dbReference type="ARBA" id="ARBA00004141"/>
    </source>
</evidence>
<sequence length="315" mass="35956">MSFKLLLSLGVNVTALLFALPFAYRISTHFQWNCAAICIFLSWFSCLINLQRFDLVGIYVVMFMEILKTLVKVLLIFSMLNIAFGLAFYVVMSHEVNKARTHWYMSVYHTFIMLLELDYQSTYSDPLQDSNDLSLHFPTVTFLLLIIFILLMPILLTNLLIGLAVGDIEAVQREARLKQLATQVSFHSGAESVSKYLRGLTDERLKFYPNKFSTVWMMVYSKLVSGGEVYTRDTYATEGDTVVNSQLAKTNTQLNDIQNKLDKNIALMNQIMKRLHMNIEDDMWDEGGTDVDGIGEIEETKSKKVKEPKAHGAKL</sequence>
<keyword evidence="4" id="KW-0677">Repeat</keyword>
<evidence type="ECO:0000256" key="8">
    <source>
        <dbReference type="ARBA" id="ARBA00023136"/>
    </source>
</evidence>
<comment type="subcellular location">
    <subcellularLocation>
        <location evidence="1">Membrane</location>
        <topology evidence="1">Multi-pass membrane protein</topology>
    </subcellularLocation>
</comment>
<keyword evidence="7" id="KW-0406">Ion transport</keyword>
<evidence type="ECO:0000256" key="4">
    <source>
        <dbReference type="ARBA" id="ARBA00022737"/>
    </source>
</evidence>
<dbReference type="GO" id="GO:0005216">
    <property type="term" value="F:monoatomic ion channel activity"/>
    <property type="evidence" value="ECO:0007669"/>
    <property type="project" value="InterPro"/>
</dbReference>
<dbReference type="Proteomes" id="UP000678393">
    <property type="component" value="Unassembled WGS sequence"/>
</dbReference>
<dbReference type="InterPro" id="IPR005821">
    <property type="entry name" value="Ion_trans_dom"/>
</dbReference>
<dbReference type="InterPro" id="IPR052076">
    <property type="entry name" value="TRP_cation_channel"/>
</dbReference>
<feature type="transmembrane region" description="Helical" evidence="12">
    <location>
        <begin position="6"/>
        <end position="23"/>
    </location>
</feature>
<feature type="domain" description="Ion transport" evidence="13">
    <location>
        <begin position="30"/>
        <end position="175"/>
    </location>
</feature>
<evidence type="ECO:0000256" key="12">
    <source>
        <dbReference type="SAM" id="Phobius"/>
    </source>
</evidence>
<keyword evidence="3 12" id="KW-0812">Transmembrane</keyword>